<dbReference type="Pfam" id="PF05699">
    <property type="entry name" value="Dimer_Tnp_hAT"/>
    <property type="match status" value="1"/>
</dbReference>
<dbReference type="GO" id="GO:0046983">
    <property type="term" value="F:protein dimerization activity"/>
    <property type="evidence" value="ECO:0007669"/>
    <property type="project" value="InterPro"/>
</dbReference>
<accession>A0A9P8G6A0</accession>
<evidence type="ECO:0000313" key="9">
    <source>
        <dbReference type="Proteomes" id="UP000767238"/>
    </source>
</evidence>
<evidence type="ECO:0000259" key="7">
    <source>
        <dbReference type="Pfam" id="PF05699"/>
    </source>
</evidence>
<evidence type="ECO:0000256" key="4">
    <source>
        <dbReference type="ARBA" id="ARBA00022833"/>
    </source>
</evidence>
<feature type="compositionally biased region" description="Polar residues" evidence="6">
    <location>
        <begin position="16"/>
        <end position="25"/>
    </location>
</feature>
<evidence type="ECO:0000256" key="1">
    <source>
        <dbReference type="ARBA" id="ARBA00004123"/>
    </source>
</evidence>
<keyword evidence="4" id="KW-0862">Zinc</keyword>
<reference evidence="8" key="2">
    <citation type="submission" date="2021-08" db="EMBL/GenBank/DDBJ databases">
        <authorList>
            <person name="Gostincar C."/>
            <person name="Sun X."/>
            <person name="Song Z."/>
            <person name="Gunde-Cimerman N."/>
        </authorList>
    </citation>
    <scope>NUCLEOTIDE SEQUENCE</scope>
    <source>
        <strain evidence="8">EXF-8016</strain>
    </source>
</reference>
<keyword evidence="5" id="KW-0539">Nucleus</keyword>
<keyword evidence="2" id="KW-0479">Metal-binding</keyword>
<feature type="domain" description="HAT C-terminal dimerisation" evidence="7">
    <location>
        <begin position="783"/>
        <end position="868"/>
    </location>
</feature>
<evidence type="ECO:0000256" key="2">
    <source>
        <dbReference type="ARBA" id="ARBA00022723"/>
    </source>
</evidence>
<feature type="region of interest" description="Disordered" evidence="6">
    <location>
        <begin position="586"/>
        <end position="675"/>
    </location>
</feature>
<name>A0A9P8G6A0_AURME</name>
<evidence type="ECO:0000256" key="6">
    <source>
        <dbReference type="SAM" id="MobiDB-lite"/>
    </source>
</evidence>
<dbReference type="InterPro" id="IPR008906">
    <property type="entry name" value="HATC_C_dom"/>
</dbReference>
<feature type="compositionally biased region" description="Polar residues" evidence="6">
    <location>
        <begin position="649"/>
        <end position="659"/>
    </location>
</feature>
<evidence type="ECO:0000256" key="3">
    <source>
        <dbReference type="ARBA" id="ARBA00022771"/>
    </source>
</evidence>
<feature type="compositionally biased region" description="Polar residues" evidence="6">
    <location>
        <begin position="56"/>
        <end position="75"/>
    </location>
</feature>
<feature type="compositionally biased region" description="Low complexity" evidence="6">
    <location>
        <begin position="631"/>
        <end position="641"/>
    </location>
</feature>
<evidence type="ECO:0000256" key="5">
    <source>
        <dbReference type="ARBA" id="ARBA00023242"/>
    </source>
</evidence>
<dbReference type="Proteomes" id="UP000767238">
    <property type="component" value="Unassembled WGS sequence"/>
</dbReference>
<dbReference type="AlphaFoldDB" id="A0A9P8G6A0"/>
<reference evidence="8" key="1">
    <citation type="journal article" date="2021" name="J Fungi (Basel)">
        <title>Virulence traits and population genomics of the black yeast Aureobasidium melanogenum.</title>
        <authorList>
            <person name="Cernosa A."/>
            <person name="Sun X."/>
            <person name="Gostincar C."/>
            <person name="Fang C."/>
            <person name="Gunde-Cimerman N."/>
            <person name="Song Z."/>
        </authorList>
    </citation>
    <scope>NUCLEOTIDE SEQUENCE</scope>
    <source>
        <strain evidence="8">EXF-8016</strain>
    </source>
</reference>
<organism evidence="8 9">
    <name type="scientific">Aureobasidium melanogenum</name>
    <name type="common">Aureobasidium pullulans var. melanogenum</name>
    <dbReference type="NCBI Taxonomy" id="46634"/>
    <lineage>
        <taxon>Eukaryota</taxon>
        <taxon>Fungi</taxon>
        <taxon>Dikarya</taxon>
        <taxon>Ascomycota</taxon>
        <taxon>Pezizomycotina</taxon>
        <taxon>Dothideomycetes</taxon>
        <taxon>Dothideomycetidae</taxon>
        <taxon>Dothideales</taxon>
        <taxon>Saccotheciaceae</taxon>
        <taxon>Aureobasidium</taxon>
    </lineage>
</organism>
<comment type="subcellular location">
    <subcellularLocation>
        <location evidence="1">Nucleus</location>
    </subcellularLocation>
</comment>
<proteinExistence type="predicted"/>
<dbReference type="PANTHER" id="PTHR46481">
    <property type="entry name" value="ZINC FINGER BED DOMAIN-CONTAINING PROTEIN 4"/>
    <property type="match status" value="1"/>
</dbReference>
<dbReference type="InterPro" id="IPR052035">
    <property type="entry name" value="ZnF_BED_domain_contain"/>
</dbReference>
<evidence type="ECO:0000313" key="8">
    <source>
        <dbReference type="EMBL" id="KAH0209475.1"/>
    </source>
</evidence>
<comment type="caution">
    <text evidence="8">The sequence shown here is derived from an EMBL/GenBank/DDBJ whole genome shotgun (WGS) entry which is preliminary data.</text>
</comment>
<dbReference type="GO" id="GO:0008270">
    <property type="term" value="F:zinc ion binding"/>
    <property type="evidence" value="ECO:0007669"/>
    <property type="project" value="UniProtKB-KW"/>
</dbReference>
<feature type="non-terminal residue" evidence="8">
    <location>
        <position position="908"/>
    </location>
</feature>
<keyword evidence="3" id="KW-0863">Zinc-finger</keyword>
<protein>
    <recommendedName>
        <fullName evidence="7">HAT C-terminal dimerisation domain-containing protein</fullName>
    </recommendedName>
</protein>
<gene>
    <name evidence="8" type="ORF">KCV03_g10307</name>
</gene>
<feature type="region of interest" description="Disordered" evidence="6">
    <location>
        <begin position="1"/>
        <end position="80"/>
    </location>
</feature>
<feature type="compositionally biased region" description="Polar residues" evidence="6">
    <location>
        <begin position="586"/>
        <end position="598"/>
    </location>
</feature>
<dbReference type="SUPFAM" id="SSF53098">
    <property type="entry name" value="Ribonuclease H-like"/>
    <property type="match status" value="1"/>
</dbReference>
<sequence length="908" mass="103412">MAAPVRRSKSCDSRVEMSQFTIRDLSSQPSQPSQPQSSSSIPSSIPSLFASEDSTRTTLTSGDSRIQSNVADTTPSDPPPFLGYYKDVDWSRITGRWGPAPGGKGKGNSSIWDHGWRIADHDTDKIHWLCRRCYVKRSHGLKPFPSSTGTTSIHAHLKSKHGITQEKETLKRTIAQVVAEQPTFTEAVNKYYTRFNPAEFRSLLITWIIHDNQAFQAVDSLRFRALLGYLQPAVERFNYMPGRITIRRWIKTGYHNSLPLIQQAIDTSQSKIHCSFDIWTSRKMVAFCGIHIHFLYKGKYKSLLLALPRQVGTHSEVNIAAGIMEVFNSFRITSDRIGYFVSDNAHPNNTCMEELAIRLEFSYDERRLRCAGHIINLIAEVMLRGQDKKAVEPEDDSSVDADADAVALKVLQMFRKRGPPGKLHNVIVWICRSSTNRERLHEWQLRLGLPIHELIRDNTTRWNSAFNSFKRAIEQRGPIEGMLDEELRKWHKLKANYDGGTRSQKPPEQPAIIDDYLTADDWSMIIELMKLLEPLEQATQRLQGHGDGSSHGSIWQVIPCFEGLLTFSESLRAHYKVLPPSETLNVTIEESQDPSQRPTFDPELPSTIPGNSGTKLGKSGTKSGQRKRSSRNTTTTTPSTRAPLEALPTPSQDTSQAYPSQGPLEIPEETDPRRDRQIICTNINLGWGKLMKYYTKTDLSAAYVAALILHPRYNWSWLKKKWCHRVDWLTAADDRMRALWQSYSTFPLPQRPTRARAQPQQRTGQLNLLWSDDEDDDSEQEVELEEYAAWIERAQVKDIYRPLEYWTSKHASSQWPRLSRLAVDIFTIPAMSDDPERTFSSAGLMVRPHRGLLKDDSITETQYLKNWLKGDMVTMAVFASQMEEETTPIQGDDDDDEVAELPEVIVLE</sequence>
<dbReference type="PANTHER" id="PTHR46481:SF10">
    <property type="entry name" value="ZINC FINGER BED DOMAIN-CONTAINING PROTEIN 39"/>
    <property type="match status" value="1"/>
</dbReference>
<dbReference type="GO" id="GO:0005634">
    <property type="term" value="C:nucleus"/>
    <property type="evidence" value="ECO:0007669"/>
    <property type="project" value="UniProtKB-SubCell"/>
</dbReference>
<feature type="compositionally biased region" description="Low complexity" evidence="6">
    <location>
        <begin position="610"/>
        <end position="623"/>
    </location>
</feature>
<feature type="compositionally biased region" description="Low complexity" evidence="6">
    <location>
        <begin position="26"/>
        <end position="47"/>
    </location>
</feature>
<dbReference type="EMBL" id="JAHFYH010000242">
    <property type="protein sequence ID" value="KAH0209475.1"/>
    <property type="molecule type" value="Genomic_DNA"/>
</dbReference>
<dbReference type="InterPro" id="IPR012337">
    <property type="entry name" value="RNaseH-like_sf"/>
</dbReference>